<evidence type="ECO:0000313" key="2">
    <source>
        <dbReference type="Proteomes" id="UP001057402"/>
    </source>
</evidence>
<organism evidence="1 2">
    <name type="scientific">Melastoma candidum</name>
    <dbReference type="NCBI Taxonomy" id="119954"/>
    <lineage>
        <taxon>Eukaryota</taxon>
        <taxon>Viridiplantae</taxon>
        <taxon>Streptophyta</taxon>
        <taxon>Embryophyta</taxon>
        <taxon>Tracheophyta</taxon>
        <taxon>Spermatophyta</taxon>
        <taxon>Magnoliopsida</taxon>
        <taxon>eudicotyledons</taxon>
        <taxon>Gunneridae</taxon>
        <taxon>Pentapetalae</taxon>
        <taxon>rosids</taxon>
        <taxon>malvids</taxon>
        <taxon>Myrtales</taxon>
        <taxon>Melastomataceae</taxon>
        <taxon>Melastomatoideae</taxon>
        <taxon>Melastomateae</taxon>
        <taxon>Melastoma</taxon>
    </lineage>
</organism>
<gene>
    <name evidence="1" type="ORF">MLD38_022688</name>
</gene>
<evidence type="ECO:0000313" key="1">
    <source>
        <dbReference type="EMBL" id="KAI4366878.1"/>
    </source>
</evidence>
<name>A0ACB9QT93_9MYRT</name>
<keyword evidence="2" id="KW-1185">Reference proteome</keyword>
<sequence>MDDALSDELLHEIFRRLPPSPDVSLVSKRWLSVHRQSLTSISLRSPPSLPAFSSLLSNLPSLSSVSVSVSVTASPLSPLLFLSLSHLCPNLRSLSFLPFPLSPPSLSLLSRNCPRLSSLSLSLSRPLRFPWLLLFPSLRELSVLASDYPSYDLCDDSAESCHDDVVPGDDARELWLESLSLTAIKGDDFGVCWLWRRCGKLRRLALNSCEGIGTDADQEDGYFWFLRCLKGIKEVEIRICRSIVDEILSKLAENCERLVSLLLHDGGGDGALLRFLNIHRCNLESIDFRLPMDLSNDHLLALSSNCGSLVSFKVQSCFLGTSEGLKSLAAATGDRLRELQLIHCDVVDRERGLLPALGQQLRHLTNLDLSCNVMLEDKGLVSMLASCDQLVDLGLRGCRSLTSNAVIAVSRSCVRIKYVDIADCPNIEEKAVEFLVSNSPWLRRVTVEKSKVSNVTKRTASRKSIEIVG</sequence>
<protein>
    <submittedName>
        <fullName evidence="1">Uncharacterized protein</fullName>
    </submittedName>
</protein>
<dbReference type="EMBL" id="CM042885">
    <property type="protein sequence ID" value="KAI4366878.1"/>
    <property type="molecule type" value="Genomic_DNA"/>
</dbReference>
<dbReference type="Proteomes" id="UP001057402">
    <property type="component" value="Chromosome 6"/>
</dbReference>
<accession>A0ACB9QT93</accession>
<proteinExistence type="predicted"/>
<reference evidence="2" key="1">
    <citation type="journal article" date="2023" name="Front. Plant Sci.">
        <title>Chromosomal-level genome assembly of Melastoma candidum provides insights into trichome evolution.</title>
        <authorList>
            <person name="Zhong Y."/>
            <person name="Wu W."/>
            <person name="Sun C."/>
            <person name="Zou P."/>
            <person name="Liu Y."/>
            <person name="Dai S."/>
            <person name="Zhou R."/>
        </authorList>
    </citation>
    <scope>NUCLEOTIDE SEQUENCE [LARGE SCALE GENOMIC DNA]</scope>
</reference>
<comment type="caution">
    <text evidence="1">The sequence shown here is derived from an EMBL/GenBank/DDBJ whole genome shotgun (WGS) entry which is preliminary data.</text>
</comment>